<name>A0A9P4Q0S1_9PEZI</name>
<feature type="region of interest" description="Disordered" evidence="1">
    <location>
        <begin position="1"/>
        <end position="178"/>
    </location>
</feature>
<protein>
    <submittedName>
        <fullName evidence="2">Uncharacterized protein</fullName>
    </submittedName>
</protein>
<feature type="compositionally biased region" description="Basic and acidic residues" evidence="1">
    <location>
        <begin position="109"/>
        <end position="122"/>
    </location>
</feature>
<proteinExistence type="predicted"/>
<comment type="caution">
    <text evidence="2">The sequence shown here is derived from an EMBL/GenBank/DDBJ whole genome shotgun (WGS) entry which is preliminary data.</text>
</comment>
<evidence type="ECO:0000256" key="1">
    <source>
        <dbReference type="SAM" id="MobiDB-lite"/>
    </source>
</evidence>
<keyword evidence="3" id="KW-1185">Reference proteome</keyword>
<dbReference type="Proteomes" id="UP000799441">
    <property type="component" value="Unassembled WGS sequence"/>
</dbReference>
<reference evidence="2" key="1">
    <citation type="journal article" date="2020" name="Stud. Mycol.">
        <title>101 Dothideomycetes genomes: a test case for predicting lifestyles and emergence of pathogens.</title>
        <authorList>
            <person name="Haridas S."/>
            <person name="Albert R."/>
            <person name="Binder M."/>
            <person name="Bloem J."/>
            <person name="Labutti K."/>
            <person name="Salamov A."/>
            <person name="Andreopoulos B."/>
            <person name="Baker S."/>
            <person name="Barry K."/>
            <person name="Bills G."/>
            <person name="Bluhm B."/>
            <person name="Cannon C."/>
            <person name="Castanera R."/>
            <person name="Culley D."/>
            <person name="Daum C."/>
            <person name="Ezra D."/>
            <person name="Gonzalez J."/>
            <person name="Henrissat B."/>
            <person name="Kuo A."/>
            <person name="Liang C."/>
            <person name="Lipzen A."/>
            <person name="Lutzoni F."/>
            <person name="Magnuson J."/>
            <person name="Mondo S."/>
            <person name="Nolan M."/>
            <person name="Ohm R."/>
            <person name="Pangilinan J."/>
            <person name="Park H.-J."/>
            <person name="Ramirez L."/>
            <person name="Alfaro M."/>
            <person name="Sun H."/>
            <person name="Tritt A."/>
            <person name="Yoshinaga Y."/>
            <person name="Zwiers L.-H."/>
            <person name="Turgeon B."/>
            <person name="Goodwin S."/>
            <person name="Spatafora J."/>
            <person name="Crous P."/>
            <person name="Grigoriev I."/>
        </authorList>
    </citation>
    <scope>NUCLEOTIDE SEQUENCE</scope>
    <source>
        <strain evidence="2">CBS 116435</strain>
    </source>
</reference>
<gene>
    <name evidence="2" type="ORF">K431DRAFT_35360</name>
</gene>
<sequence>MREEVDLREEEITANGNLAHTGTSPTKDHQHTSGFTAVNGDANRPKAPPQENGRSHQPPRPTIDIAIATADREHHVPLDRASGWRPDTRVDANAHARPLSPDLMAFTKRKFDDLDRGRDVNARPEPPIGAGDRSPKRRSIFPDSGIEMTSPEAVNGRLSVQRSDRSPPEAPPGAAYVR</sequence>
<evidence type="ECO:0000313" key="3">
    <source>
        <dbReference type="Proteomes" id="UP000799441"/>
    </source>
</evidence>
<dbReference type="EMBL" id="MU003910">
    <property type="protein sequence ID" value="KAF2715984.1"/>
    <property type="molecule type" value="Genomic_DNA"/>
</dbReference>
<evidence type="ECO:0000313" key="2">
    <source>
        <dbReference type="EMBL" id="KAF2715984.1"/>
    </source>
</evidence>
<feature type="compositionally biased region" description="Polar residues" evidence="1">
    <location>
        <begin position="14"/>
        <end position="25"/>
    </location>
</feature>
<dbReference type="AlphaFoldDB" id="A0A9P4Q0S1"/>
<accession>A0A9P4Q0S1</accession>
<organism evidence="2 3">
    <name type="scientific">Polychaeton citri CBS 116435</name>
    <dbReference type="NCBI Taxonomy" id="1314669"/>
    <lineage>
        <taxon>Eukaryota</taxon>
        <taxon>Fungi</taxon>
        <taxon>Dikarya</taxon>
        <taxon>Ascomycota</taxon>
        <taxon>Pezizomycotina</taxon>
        <taxon>Dothideomycetes</taxon>
        <taxon>Dothideomycetidae</taxon>
        <taxon>Capnodiales</taxon>
        <taxon>Capnodiaceae</taxon>
        <taxon>Polychaeton</taxon>
    </lineage>
</organism>